<evidence type="ECO:0000313" key="2">
    <source>
        <dbReference type="Proteomes" id="UP000268007"/>
    </source>
</evidence>
<comment type="caution">
    <text evidence="1">The sequence shown here is derived from an EMBL/GenBank/DDBJ whole genome shotgun (WGS) entry which is preliminary data.</text>
</comment>
<dbReference type="AlphaFoldDB" id="A0A495J5S3"/>
<proteinExistence type="predicted"/>
<evidence type="ECO:0000313" key="1">
    <source>
        <dbReference type="EMBL" id="RKR84227.1"/>
    </source>
</evidence>
<gene>
    <name evidence="1" type="ORF">BDD43_4457</name>
</gene>
<dbReference type="EMBL" id="RBKU01000001">
    <property type="protein sequence ID" value="RKR84227.1"/>
    <property type="molecule type" value="Genomic_DNA"/>
</dbReference>
<dbReference type="Proteomes" id="UP000268007">
    <property type="component" value="Unassembled WGS sequence"/>
</dbReference>
<accession>A0A495J5S3</accession>
<keyword evidence="2" id="KW-1185">Reference proteome</keyword>
<protein>
    <submittedName>
        <fullName evidence="1">Uncharacterized protein</fullName>
    </submittedName>
</protein>
<reference evidence="1 2" key="1">
    <citation type="submission" date="2018-10" db="EMBL/GenBank/DDBJ databases">
        <title>Genomic Encyclopedia of Archaeal and Bacterial Type Strains, Phase II (KMG-II): from individual species to whole genera.</title>
        <authorList>
            <person name="Goeker M."/>
        </authorList>
    </citation>
    <scope>NUCLEOTIDE SEQUENCE [LARGE SCALE GENOMIC DNA]</scope>
    <source>
        <strain evidence="1 2">DSM 18602</strain>
    </source>
</reference>
<name>A0A495J5S3_9SPHI</name>
<sequence length="111" mass="12427">MKTYQTKINPNVRGLCVALQQKLPAKFNNKMYGGTNLNIVESGNSIEIWLPLPYEQYLYKIDVDGSDVNISKSEHYTDDANSLAMEDVLTDIVIAFIGKENIENLEPSTGN</sequence>
<organism evidence="1 2">
    <name type="scientific">Mucilaginibacter gracilis</name>
    <dbReference type="NCBI Taxonomy" id="423350"/>
    <lineage>
        <taxon>Bacteria</taxon>
        <taxon>Pseudomonadati</taxon>
        <taxon>Bacteroidota</taxon>
        <taxon>Sphingobacteriia</taxon>
        <taxon>Sphingobacteriales</taxon>
        <taxon>Sphingobacteriaceae</taxon>
        <taxon>Mucilaginibacter</taxon>
    </lineage>
</organism>
<dbReference type="RefSeq" id="WP_121199717.1">
    <property type="nucleotide sequence ID" value="NZ_RBKU01000001.1"/>
</dbReference>
<dbReference type="OrthoDB" id="797779at2"/>